<evidence type="ECO:0000256" key="10">
    <source>
        <dbReference type="ARBA" id="ARBA00030803"/>
    </source>
</evidence>
<gene>
    <name evidence="15" type="ORF">FM125_04650</name>
</gene>
<dbReference type="InterPro" id="IPR041916">
    <property type="entry name" value="Anti_sigma_zinc_sf"/>
</dbReference>
<evidence type="ECO:0000259" key="13">
    <source>
        <dbReference type="Pfam" id="PF10099"/>
    </source>
</evidence>
<dbReference type="AlphaFoldDB" id="A0A1R4IUQ2"/>
<evidence type="ECO:0000256" key="5">
    <source>
        <dbReference type="ARBA" id="ARBA00022989"/>
    </source>
</evidence>
<dbReference type="Gene3D" id="1.10.10.1320">
    <property type="entry name" value="Anti-sigma factor, zinc-finger domain"/>
    <property type="match status" value="1"/>
</dbReference>
<evidence type="ECO:0000256" key="8">
    <source>
        <dbReference type="ARBA" id="ARBA00023163"/>
    </source>
</evidence>
<dbReference type="GO" id="GO:0003700">
    <property type="term" value="F:DNA-binding transcription factor activity"/>
    <property type="evidence" value="ECO:0007669"/>
    <property type="project" value="InterPro"/>
</dbReference>
<feature type="domain" description="Anti-sigma-K factor RskA N-terminal" evidence="14">
    <location>
        <begin position="229"/>
        <end position="273"/>
    </location>
</feature>
<proteinExistence type="predicted"/>
<dbReference type="PANTHER" id="PTHR37461:SF1">
    <property type="entry name" value="ANTI-SIGMA-K FACTOR RSKA"/>
    <property type="match status" value="1"/>
</dbReference>
<dbReference type="GO" id="GO:0006352">
    <property type="term" value="P:DNA-templated transcription initiation"/>
    <property type="evidence" value="ECO:0007669"/>
    <property type="project" value="InterPro"/>
</dbReference>
<evidence type="ECO:0000256" key="3">
    <source>
        <dbReference type="ARBA" id="ARBA00022475"/>
    </source>
</evidence>
<dbReference type="Proteomes" id="UP000196230">
    <property type="component" value="Unassembled WGS sequence"/>
</dbReference>
<keyword evidence="4 12" id="KW-0812">Transmembrane</keyword>
<keyword evidence="6" id="KW-0805">Transcription regulation</keyword>
<dbReference type="InterPro" id="IPR053877">
    <property type="entry name" value="RskA_N"/>
</dbReference>
<feature type="transmembrane region" description="Helical" evidence="12">
    <location>
        <begin position="326"/>
        <end position="349"/>
    </location>
</feature>
<dbReference type="Pfam" id="PF22618">
    <property type="entry name" value="RskA_N"/>
    <property type="match status" value="1"/>
</dbReference>
<dbReference type="InterPro" id="IPR051474">
    <property type="entry name" value="Anti-sigma-K/W_factor"/>
</dbReference>
<evidence type="ECO:0000256" key="9">
    <source>
        <dbReference type="ARBA" id="ARBA00029829"/>
    </source>
</evidence>
<reference evidence="15 16" key="1">
    <citation type="submission" date="2017-02" db="EMBL/GenBank/DDBJ databases">
        <authorList>
            <person name="Peterson S.W."/>
        </authorList>
    </citation>
    <scope>NUCLEOTIDE SEQUENCE [LARGE SCALE GENOMIC DNA]</scope>
    <source>
        <strain evidence="15 16">2B3F</strain>
    </source>
</reference>
<dbReference type="InterPro" id="IPR018764">
    <property type="entry name" value="RskA_C"/>
</dbReference>
<organism evidence="15 16">
    <name type="scientific">Micrococcus lylae</name>
    <dbReference type="NCBI Taxonomy" id="1273"/>
    <lineage>
        <taxon>Bacteria</taxon>
        <taxon>Bacillati</taxon>
        <taxon>Actinomycetota</taxon>
        <taxon>Actinomycetes</taxon>
        <taxon>Micrococcales</taxon>
        <taxon>Micrococcaceae</taxon>
        <taxon>Micrococcus</taxon>
    </lineage>
</organism>
<feature type="domain" description="Anti-sigma K factor RskA C-terminal" evidence="13">
    <location>
        <begin position="336"/>
        <end position="457"/>
    </location>
</feature>
<evidence type="ECO:0000256" key="2">
    <source>
        <dbReference type="ARBA" id="ARBA00004236"/>
    </source>
</evidence>
<feature type="region of interest" description="Disordered" evidence="11">
    <location>
        <begin position="449"/>
        <end position="483"/>
    </location>
</feature>
<keyword evidence="7 12" id="KW-0472">Membrane</keyword>
<name>A0A1R4IUQ2_9MICC</name>
<evidence type="ECO:0000259" key="14">
    <source>
        <dbReference type="Pfam" id="PF22618"/>
    </source>
</evidence>
<comment type="subcellular location">
    <subcellularLocation>
        <location evidence="2">Cell membrane</location>
    </subcellularLocation>
    <subcellularLocation>
        <location evidence="1">Membrane</location>
        <topology evidence="1">Single-pass membrane protein</topology>
    </subcellularLocation>
</comment>
<dbReference type="SUPFAM" id="SSF88946">
    <property type="entry name" value="Sigma2 domain of RNA polymerase sigma factors"/>
    <property type="match status" value="1"/>
</dbReference>
<evidence type="ECO:0000256" key="6">
    <source>
        <dbReference type="ARBA" id="ARBA00023015"/>
    </source>
</evidence>
<evidence type="ECO:0000256" key="12">
    <source>
        <dbReference type="SAM" id="Phobius"/>
    </source>
</evidence>
<dbReference type="GO" id="GO:0016989">
    <property type="term" value="F:sigma factor antagonist activity"/>
    <property type="evidence" value="ECO:0007669"/>
    <property type="project" value="TreeGrafter"/>
</dbReference>
<sequence length="483" mass="52172">MDATCTAENGPHDDALPSLDVLLRLSCEGDRAAFAAFYDTTVSWVHALSRSVLASEADAAEATALVYLTAWDEAPDTDMDVTEDDDVRRRERTVFTWLEVLAHRVVTTLARTDSLPERGHGLLPENAGKSEDVTAERPLSCASLTDEQYRAVSLAWLGGRTCRRLAEEMGVPAARAKELVRDGVQALVAAHRDAEQERGTLTGPLSTTPPRAAGLMDTVRADVEAGRGLELADVAALDALDADERTLVEGSVAARGPSEGTLWRTRLRAARNAVTWAFRSVQEEPPSELLDRILRRLPAQDIGVALVDHDEVRHSPEEEATGRRRMVAVVGIAALLVVAALVTALVLLTGPTLPEKVDRADDVYTSTPVDTRDGGTMQVATSRDIDAGYVRLEGLRPLPQGQAYQLWLLPKDESQQAQSLGVFSAEDLTEPVTFHGIDAHEAVGMTVEPEAGAEQPSDDVHSSVVLRPGNDGPRYGGKWTMDD</sequence>
<evidence type="ECO:0000256" key="7">
    <source>
        <dbReference type="ARBA" id="ARBA00023136"/>
    </source>
</evidence>
<evidence type="ECO:0000256" key="1">
    <source>
        <dbReference type="ARBA" id="ARBA00004167"/>
    </source>
</evidence>
<protein>
    <recommendedName>
        <fullName evidence="10">Regulator of SigK</fullName>
    </recommendedName>
    <alternativeName>
        <fullName evidence="9">Sigma-K anti-sigma factor RskA</fullName>
    </alternativeName>
</protein>
<evidence type="ECO:0000313" key="16">
    <source>
        <dbReference type="Proteomes" id="UP000196230"/>
    </source>
</evidence>
<dbReference type="EMBL" id="FUKP01000028">
    <property type="protein sequence ID" value="SJN23444.1"/>
    <property type="molecule type" value="Genomic_DNA"/>
</dbReference>
<evidence type="ECO:0000256" key="11">
    <source>
        <dbReference type="SAM" id="MobiDB-lite"/>
    </source>
</evidence>
<dbReference type="RefSeq" id="WP_087133785.1">
    <property type="nucleotide sequence ID" value="NZ_FUKP01000028.1"/>
</dbReference>
<dbReference type="InterPro" id="IPR013325">
    <property type="entry name" value="RNA_pol_sigma_r2"/>
</dbReference>
<keyword evidence="5 12" id="KW-1133">Transmembrane helix</keyword>
<evidence type="ECO:0000313" key="15">
    <source>
        <dbReference type="EMBL" id="SJN23444.1"/>
    </source>
</evidence>
<accession>A0A1R4IUQ2</accession>
<keyword evidence="8" id="KW-0804">Transcription</keyword>
<dbReference type="GO" id="GO:0006417">
    <property type="term" value="P:regulation of translation"/>
    <property type="evidence" value="ECO:0007669"/>
    <property type="project" value="TreeGrafter"/>
</dbReference>
<dbReference type="Gene3D" id="1.10.1740.10">
    <property type="match status" value="1"/>
</dbReference>
<dbReference type="GO" id="GO:0005886">
    <property type="term" value="C:plasma membrane"/>
    <property type="evidence" value="ECO:0007669"/>
    <property type="project" value="UniProtKB-SubCell"/>
</dbReference>
<dbReference type="PANTHER" id="PTHR37461">
    <property type="entry name" value="ANTI-SIGMA-K FACTOR RSKA"/>
    <property type="match status" value="1"/>
</dbReference>
<dbReference type="Pfam" id="PF10099">
    <property type="entry name" value="RskA_C"/>
    <property type="match status" value="1"/>
</dbReference>
<evidence type="ECO:0000256" key="4">
    <source>
        <dbReference type="ARBA" id="ARBA00022692"/>
    </source>
</evidence>
<keyword evidence="3" id="KW-1003">Cell membrane</keyword>